<organism evidence="2 3">
    <name type="scientific">Paraphaeosphaeria minitans</name>
    <dbReference type="NCBI Taxonomy" id="565426"/>
    <lineage>
        <taxon>Eukaryota</taxon>
        <taxon>Fungi</taxon>
        <taxon>Dikarya</taxon>
        <taxon>Ascomycota</taxon>
        <taxon>Pezizomycotina</taxon>
        <taxon>Dothideomycetes</taxon>
        <taxon>Pleosporomycetidae</taxon>
        <taxon>Pleosporales</taxon>
        <taxon>Massarineae</taxon>
        <taxon>Didymosphaeriaceae</taxon>
        <taxon>Paraphaeosphaeria</taxon>
    </lineage>
</organism>
<reference evidence="2" key="1">
    <citation type="journal article" date="2020" name="Mol. Plant Microbe Interact.">
        <title>Genome Sequence of the Biocontrol Agent Coniothyrium minitans strain Conio (IMI 134523).</title>
        <authorList>
            <person name="Patel D."/>
            <person name="Shittu T.A."/>
            <person name="Baroncelli R."/>
            <person name="Muthumeenakshi S."/>
            <person name="Osborne T.H."/>
            <person name="Janganan T.K."/>
            <person name="Sreenivasaprasad S."/>
        </authorList>
    </citation>
    <scope>NUCLEOTIDE SEQUENCE</scope>
    <source>
        <strain evidence="2">Conio</strain>
    </source>
</reference>
<accession>A0A9P6KK85</accession>
<name>A0A9P6KK85_9PLEO</name>
<dbReference type="AlphaFoldDB" id="A0A9P6KK85"/>
<evidence type="ECO:0000256" key="1">
    <source>
        <dbReference type="SAM" id="Phobius"/>
    </source>
</evidence>
<proteinExistence type="predicted"/>
<evidence type="ECO:0000313" key="2">
    <source>
        <dbReference type="EMBL" id="KAF9730208.1"/>
    </source>
</evidence>
<keyword evidence="1" id="KW-0472">Membrane</keyword>
<feature type="transmembrane region" description="Helical" evidence="1">
    <location>
        <begin position="14"/>
        <end position="39"/>
    </location>
</feature>
<keyword evidence="1" id="KW-0812">Transmembrane</keyword>
<dbReference type="Proteomes" id="UP000756921">
    <property type="component" value="Unassembled WGS sequence"/>
</dbReference>
<keyword evidence="1" id="KW-1133">Transmembrane helix</keyword>
<dbReference type="EMBL" id="WJXW01000015">
    <property type="protein sequence ID" value="KAF9730208.1"/>
    <property type="molecule type" value="Genomic_DNA"/>
</dbReference>
<gene>
    <name evidence="2" type="ORF">PMIN01_12141</name>
</gene>
<evidence type="ECO:0000313" key="3">
    <source>
        <dbReference type="Proteomes" id="UP000756921"/>
    </source>
</evidence>
<sequence>MTHLNMLERTIVTIAIYSFVINKAVGTRILLLYSCILTLMA</sequence>
<keyword evidence="3" id="KW-1185">Reference proteome</keyword>
<protein>
    <submittedName>
        <fullName evidence="2">Uncharacterized protein</fullName>
    </submittedName>
</protein>
<comment type="caution">
    <text evidence="2">The sequence shown here is derived from an EMBL/GenBank/DDBJ whole genome shotgun (WGS) entry which is preliminary data.</text>
</comment>